<organism evidence="2 3">
    <name type="scientific">Pristionchus fissidentatus</name>
    <dbReference type="NCBI Taxonomy" id="1538716"/>
    <lineage>
        <taxon>Eukaryota</taxon>
        <taxon>Metazoa</taxon>
        <taxon>Ecdysozoa</taxon>
        <taxon>Nematoda</taxon>
        <taxon>Chromadorea</taxon>
        <taxon>Rhabditida</taxon>
        <taxon>Rhabditina</taxon>
        <taxon>Diplogasteromorpha</taxon>
        <taxon>Diplogasteroidea</taxon>
        <taxon>Neodiplogasteridae</taxon>
        <taxon>Pristionchus</taxon>
    </lineage>
</organism>
<comment type="caution">
    <text evidence="2">The sequence shown here is derived from an EMBL/GenBank/DDBJ whole genome shotgun (WGS) entry which is preliminary data.</text>
</comment>
<dbReference type="SUPFAM" id="SSF56300">
    <property type="entry name" value="Metallo-dependent phosphatases"/>
    <property type="match status" value="1"/>
</dbReference>
<dbReference type="Proteomes" id="UP001432322">
    <property type="component" value="Unassembled WGS sequence"/>
</dbReference>
<gene>
    <name evidence="2" type="ORF">PFISCL1PPCAC_9110</name>
</gene>
<dbReference type="Gene3D" id="3.60.21.10">
    <property type="match status" value="1"/>
</dbReference>
<evidence type="ECO:0000313" key="2">
    <source>
        <dbReference type="EMBL" id="GMT17813.1"/>
    </source>
</evidence>
<dbReference type="PANTHER" id="PTHR11668">
    <property type="entry name" value="SERINE/THREONINE PROTEIN PHOSPHATASE"/>
    <property type="match status" value="1"/>
</dbReference>
<sequence>WDKFLKFLSNERYSKNGELFNFKYHDVLQVLIRIKSVLMQDKTLVTCPSPCVIVGDIHGQFTFSGSSIFFNDGNRPGYLTQRYVFLGDYVDRGRQSLEVIVFVFVLKIKFPKSIFLLRGNH</sequence>
<evidence type="ECO:0000313" key="3">
    <source>
        <dbReference type="Proteomes" id="UP001432322"/>
    </source>
</evidence>
<accession>A0AAV5VHY3</accession>
<dbReference type="PRINTS" id="PR00114">
    <property type="entry name" value="STPHPHTASE"/>
</dbReference>
<dbReference type="GO" id="GO:0004722">
    <property type="term" value="F:protein serine/threonine phosphatase activity"/>
    <property type="evidence" value="ECO:0007669"/>
    <property type="project" value="TreeGrafter"/>
</dbReference>
<keyword evidence="3" id="KW-1185">Reference proteome</keyword>
<dbReference type="PANTHER" id="PTHR11668:SF491">
    <property type="entry name" value="SERINE_THREONINE-PROTEIN PHOSPHATASE"/>
    <property type="match status" value="1"/>
</dbReference>
<dbReference type="InterPro" id="IPR029052">
    <property type="entry name" value="Metallo-depent_PP-like"/>
</dbReference>
<dbReference type="InterPro" id="IPR050341">
    <property type="entry name" value="PP1_catalytic_subunit"/>
</dbReference>
<name>A0AAV5VHY3_9BILA</name>
<dbReference type="GO" id="GO:0005737">
    <property type="term" value="C:cytoplasm"/>
    <property type="evidence" value="ECO:0007669"/>
    <property type="project" value="TreeGrafter"/>
</dbReference>
<protein>
    <recommendedName>
        <fullName evidence="1">Calcineurin-like phosphoesterase domain-containing protein</fullName>
    </recommendedName>
</protein>
<proteinExistence type="predicted"/>
<dbReference type="InterPro" id="IPR006186">
    <property type="entry name" value="Ser/Thr-sp_prot-phosphatase"/>
</dbReference>
<dbReference type="EMBL" id="BTSY01000003">
    <property type="protein sequence ID" value="GMT17813.1"/>
    <property type="molecule type" value="Genomic_DNA"/>
</dbReference>
<feature type="domain" description="Calcineurin-like phosphoesterase" evidence="1">
    <location>
        <begin position="52"/>
        <end position="121"/>
    </location>
</feature>
<evidence type="ECO:0000259" key="1">
    <source>
        <dbReference type="Pfam" id="PF00149"/>
    </source>
</evidence>
<dbReference type="GO" id="GO:0005634">
    <property type="term" value="C:nucleus"/>
    <property type="evidence" value="ECO:0007669"/>
    <property type="project" value="TreeGrafter"/>
</dbReference>
<feature type="non-terminal residue" evidence="2">
    <location>
        <position position="121"/>
    </location>
</feature>
<reference evidence="2" key="1">
    <citation type="submission" date="2023-10" db="EMBL/GenBank/DDBJ databases">
        <title>Genome assembly of Pristionchus species.</title>
        <authorList>
            <person name="Yoshida K."/>
            <person name="Sommer R.J."/>
        </authorList>
    </citation>
    <scope>NUCLEOTIDE SEQUENCE</scope>
    <source>
        <strain evidence="2">RS5133</strain>
    </source>
</reference>
<dbReference type="Pfam" id="PF00149">
    <property type="entry name" value="Metallophos"/>
    <property type="match status" value="1"/>
</dbReference>
<feature type="non-terminal residue" evidence="2">
    <location>
        <position position="1"/>
    </location>
</feature>
<dbReference type="AlphaFoldDB" id="A0AAV5VHY3"/>
<dbReference type="InterPro" id="IPR004843">
    <property type="entry name" value="Calcineurin-like_PHP"/>
</dbReference>